<protein>
    <recommendedName>
        <fullName evidence="3">Carbohydrate kinase PfkB domain-containing protein</fullName>
    </recommendedName>
</protein>
<feature type="domain" description="Carbohydrate kinase PfkB" evidence="3">
    <location>
        <begin position="1"/>
        <end position="114"/>
    </location>
</feature>
<dbReference type="InterPro" id="IPR011611">
    <property type="entry name" value="PfkB_dom"/>
</dbReference>
<dbReference type="EMBL" id="UINC01007819">
    <property type="protein sequence ID" value="SVA35224.1"/>
    <property type="molecule type" value="Genomic_DNA"/>
</dbReference>
<dbReference type="InterPro" id="IPR029056">
    <property type="entry name" value="Ribokinase-like"/>
</dbReference>
<proteinExistence type="predicted"/>
<dbReference type="SUPFAM" id="SSF53613">
    <property type="entry name" value="Ribokinase-like"/>
    <property type="match status" value="1"/>
</dbReference>
<sequence length="144" mass="15735">MKQVVCVGNAVLDHVFQLPIIPKTPVKCFAKNYFQACGGTSLRAAVAISRAGGQAVFWGRLGNDHNGHLILEELEELGVDVRDVLTQQDVKSGVSSVLVDSEGERLITNYNDPKLISDANWLPLERLKESHAVLVSFGWHEGAI</sequence>
<keyword evidence="1" id="KW-0808">Transferase</keyword>
<keyword evidence="2" id="KW-0418">Kinase</keyword>
<dbReference type="AlphaFoldDB" id="A0A381V4V1"/>
<dbReference type="Pfam" id="PF00294">
    <property type="entry name" value="PfkB"/>
    <property type="match status" value="1"/>
</dbReference>
<dbReference type="GO" id="GO:0016301">
    <property type="term" value="F:kinase activity"/>
    <property type="evidence" value="ECO:0007669"/>
    <property type="project" value="UniProtKB-KW"/>
</dbReference>
<dbReference type="Gene3D" id="3.40.1190.20">
    <property type="match status" value="1"/>
</dbReference>
<dbReference type="GO" id="GO:0005829">
    <property type="term" value="C:cytosol"/>
    <property type="evidence" value="ECO:0007669"/>
    <property type="project" value="TreeGrafter"/>
</dbReference>
<feature type="non-terminal residue" evidence="4">
    <location>
        <position position="144"/>
    </location>
</feature>
<dbReference type="PANTHER" id="PTHR10584">
    <property type="entry name" value="SUGAR KINASE"/>
    <property type="match status" value="1"/>
</dbReference>
<reference evidence="4" key="1">
    <citation type="submission" date="2018-05" db="EMBL/GenBank/DDBJ databases">
        <authorList>
            <person name="Lanie J.A."/>
            <person name="Ng W.-L."/>
            <person name="Kazmierczak K.M."/>
            <person name="Andrzejewski T.M."/>
            <person name="Davidsen T.M."/>
            <person name="Wayne K.J."/>
            <person name="Tettelin H."/>
            <person name="Glass J.I."/>
            <person name="Rusch D."/>
            <person name="Podicherti R."/>
            <person name="Tsui H.-C.T."/>
            <person name="Winkler M.E."/>
        </authorList>
    </citation>
    <scope>NUCLEOTIDE SEQUENCE</scope>
</reference>
<evidence type="ECO:0000256" key="2">
    <source>
        <dbReference type="ARBA" id="ARBA00022777"/>
    </source>
</evidence>
<dbReference type="PANTHER" id="PTHR10584:SF157">
    <property type="entry name" value="SULFOFRUCTOSE KINASE"/>
    <property type="match status" value="1"/>
</dbReference>
<gene>
    <name evidence="4" type="ORF">METZ01_LOCUS88078</name>
</gene>
<evidence type="ECO:0000259" key="3">
    <source>
        <dbReference type="Pfam" id="PF00294"/>
    </source>
</evidence>
<evidence type="ECO:0000313" key="4">
    <source>
        <dbReference type="EMBL" id="SVA35224.1"/>
    </source>
</evidence>
<accession>A0A381V4V1</accession>
<name>A0A381V4V1_9ZZZZ</name>
<evidence type="ECO:0000256" key="1">
    <source>
        <dbReference type="ARBA" id="ARBA00022679"/>
    </source>
</evidence>
<organism evidence="4">
    <name type="scientific">marine metagenome</name>
    <dbReference type="NCBI Taxonomy" id="408172"/>
    <lineage>
        <taxon>unclassified sequences</taxon>
        <taxon>metagenomes</taxon>
        <taxon>ecological metagenomes</taxon>
    </lineage>
</organism>